<dbReference type="InterPro" id="IPR053135">
    <property type="entry name" value="AKR2_Oxidoreductase"/>
</dbReference>
<dbReference type="Proteomes" id="UP001500426">
    <property type="component" value="Unassembled WGS sequence"/>
</dbReference>
<dbReference type="EMBL" id="BAABCS010000014">
    <property type="protein sequence ID" value="GAA4048609.1"/>
    <property type="molecule type" value="Genomic_DNA"/>
</dbReference>
<dbReference type="CDD" id="cd19097">
    <property type="entry name" value="AKR_unchar"/>
    <property type="match status" value="1"/>
</dbReference>
<dbReference type="Gene3D" id="3.20.20.100">
    <property type="entry name" value="NADP-dependent oxidoreductase domain"/>
    <property type="match status" value="1"/>
</dbReference>
<dbReference type="RefSeq" id="WP_345092375.1">
    <property type="nucleotide sequence ID" value="NZ_BAABCS010000014.1"/>
</dbReference>
<dbReference type="InterPro" id="IPR036812">
    <property type="entry name" value="NAD(P)_OxRdtase_dom_sf"/>
</dbReference>
<dbReference type="SUPFAM" id="SSF51430">
    <property type="entry name" value="NAD(P)-linked oxidoreductase"/>
    <property type="match status" value="1"/>
</dbReference>
<keyword evidence="3" id="KW-1185">Reference proteome</keyword>
<dbReference type="InterPro" id="IPR023210">
    <property type="entry name" value="NADP_OxRdtase_dom"/>
</dbReference>
<proteinExistence type="predicted"/>
<name>A0ABP7UQZ9_9FLAO</name>
<evidence type="ECO:0000313" key="3">
    <source>
        <dbReference type="Proteomes" id="UP001500426"/>
    </source>
</evidence>
<evidence type="ECO:0000259" key="1">
    <source>
        <dbReference type="Pfam" id="PF00248"/>
    </source>
</evidence>
<dbReference type="Pfam" id="PF00248">
    <property type="entry name" value="Aldo_ket_red"/>
    <property type="match status" value="1"/>
</dbReference>
<organism evidence="2 3">
    <name type="scientific">Flavobacterium chungnamense</name>
    <dbReference type="NCBI Taxonomy" id="706182"/>
    <lineage>
        <taxon>Bacteria</taxon>
        <taxon>Pseudomonadati</taxon>
        <taxon>Bacteroidota</taxon>
        <taxon>Flavobacteriia</taxon>
        <taxon>Flavobacteriales</taxon>
        <taxon>Flavobacteriaceae</taxon>
        <taxon>Flavobacterium</taxon>
    </lineage>
</organism>
<accession>A0ABP7UQZ9</accession>
<feature type="domain" description="NADP-dependent oxidoreductase" evidence="1">
    <location>
        <begin position="2"/>
        <end position="267"/>
    </location>
</feature>
<comment type="caution">
    <text evidence="2">The sequence shown here is derived from an EMBL/GenBank/DDBJ whole genome shotgun (WGS) entry which is preliminary data.</text>
</comment>
<evidence type="ECO:0000313" key="2">
    <source>
        <dbReference type="EMBL" id="GAA4048609.1"/>
    </source>
</evidence>
<dbReference type="PANTHER" id="PTHR43312">
    <property type="entry name" value="D-THREO-ALDOSE 1-DEHYDROGENASE"/>
    <property type="match status" value="1"/>
</dbReference>
<reference evidence="3" key="1">
    <citation type="journal article" date="2019" name="Int. J. Syst. Evol. Microbiol.">
        <title>The Global Catalogue of Microorganisms (GCM) 10K type strain sequencing project: providing services to taxonomists for standard genome sequencing and annotation.</title>
        <authorList>
            <consortium name="The Broad Institute Genomics Platform"/>
            <consortium name="The Broad Institute Genome Sequencing Center for Infectious Disease"/>
            <person name="Wu L."/>
            <person name="Ma J."/>
        </authorList>
    </citation>
    <scope>NUCLEOTIDE SEQUENCE [LARGE SCALE GENOMIC DNA]</scope>
    <source>
        <strain evidence="3">JCM 17068</strain>
    </source>
</reference>
<sequence>MKITLGTVQFGIQYGISNTHGVPSDSELESIFSVASELGIKQLDTAKAYGNAEERIGQLSNSKFDIITKFPNVDSKEDLEIALSESLQKLNVSSIYGYLAHNADVLIQNPSLWEVLLDAKKEGKIKKIGYSLYNPEQLEQLLDLNCIPDLVQLPYSILDRKFEKQLSILKQLGTEVHVRSVFLQGLYFMNPNKLPEKLQPLQDSLLELKNLCIENNVSVGEVALNYVISNPNIDKLVIGIETAEQLRENINLVTNWKSNKILFSKIEAIEIKDKSLLNPVNW</sequence>
<gene>
    <name evidence="2" type="ORF">GCM10022388_12820</name>
</gene>
<protein>
    <submittedName>
        <fullName evidence="2">Aldo/keto reductase</fullName>
    </submittedName>
</protein>
<dbReference type="PANTHER" id="PTHR43312:SF1">
    <property type="entry name" value="NADP-DEPENDENT OXIDOREDUCTASE DOMAIN-CONTAINING PROTEIN"/>
    <property type="match status" value="1"/>
</dbReference>